<keyword evidence="3" id="KW-1185">Reference proteome</keyword>
<feature type="coiled-coil region" evidence="1">
    <location>
        <begin position="44"/>
        <end position="71"/>
    </location>
</feature>
<protein>
    <submittedName>
        <fullName evidence="2">Septum formation initiator family protein</fullName>
    </submittedName>
</protein>
<organism evidence="2 3">
    <name type="scientific">Danxiaibacter flavus</name>
    <dbReference type="NCBI Taxonomy" id="3049108"/>
    <lineage>
        <taxon>Bacteria</taxon>
        <taxon>Pseudomonadati</taxon>
        <taxon>Bacteroidota</taxon>
        <taxon>Chitinophagia</taxon>
        <taxon>Chitinophagales</taxon>
        <taxon>Chitinophagaceae</taxon>
        <taxon>Danxiaibacter</taxon>
    </lineage>
</organism>
<evidence type="ECO:0000313" key="3">
    <source>
        <dbReference type="Proteomes" id="UP001560573"/>
    </source>
</evidence>
<dbReference type="Pfam" id="PF04977">
    <property type="entry name" value="DivIC"/>
    <property type="match status" value="1"/>
</dbReference>
<dbReference type="EMBL" id="JAULBC010000004">
    <property type="protein sequence ID" value="MEX6688560.1"/>
    <property type="molecule type" value="Genomic_DNA"/>
</dbReference>
<sequence>MKALNIILSVLKNKYLLAIAVFVVMLIFVDKNDVFVQVSRKQQLKELTDSRDFYLKEIEKTKKELADLQNNPAALEKYARENLYMKKSNEDIFIVETPVDSLKK</sequence>
<evidence type="ECO:0000313" key="2">
    <source>
        <dbReference type="EMBL" id="MEX6688560.1"/>
    </source>
</evidence>
<evidence type="ECO:0000256" key="1">
    <source>
        <dbReference type="SAM" id="Coils"/>
    </source>
</evidence>
<gene>
    <name evidence="2" type="ORF">QTN47_13690</name>
</gene>
<keyword evidence="1" id="KW-0175">Coiled coil</keyword>
<dbReference type="InterPro" id="IPR007060">
    <property type="entry name" value="FtsL/DivIC"/>
</dbReference>
<dbReference type="Proteomes" id="UP001560573">
    <property type="component" value="Unassembled WGS sequence"/>
</dbReference>
<proteinExistence type="predicted"/>
<dbReference type="RefSeq" id="WP_369329969.1">
    <property type="nucleotide sequence ID" value="NZ_JAULBC010000004.1"/>
</dbReference>
<name>A0ABV3ZGF0_9BACT</name>
<comment type="caution">
    <text evidence="2">The sequence shown here is derived from an EMBL/GenBank/DDBJ whole genome shotgun (WGS) entry which is preliminary data.</text>
</comment>
<accession>A0ABV3ZGF0</accession>
<reference evidence="2 3" key="1">
    <citation type="submission" date="2023-07" db="EMBL/GenBank/DDBJ databases">
        <authorList>
            <person name="Lian W.-H."/>
        </authorList>
    </citation>
    <scope>NUCLEOTIDE SEQUENCE [LARGE SCALE GENOMIC DNA]</scope>
    <source>
        <strain evidence="2 3">SYSU DXS3180</strain>
    </source>
</reference>